<evidence type="ECO:0000313" key="3">
    <source>
        <dbReference type="EMBL" id="TYK13485.1"/>
    </source>
</evidence>
<evidence type="ECO:0000313" key="5">
    <source>
        <dbReference type="Proteomes" id="UP000321947"/>
    </source>
</evidence>
<dbReference type="PROSITE" id="PS50878">
    <property type="entry name" value="RT_POL"/>
    <property type="match status" value="1"/>
</dbReference>
<dbReference type="PANTHER" id="PTHR33116">
    <property type="entry name" value="REVERSE TRANSCRIPTASE ZINC-BINDING DOMAIN-CONTAINING PROTEIN-RELATED-RELATED"/>
    <property type="match status" value="1"/>
</dbReference>
<evidence type="ECO:0000313" key="4">
    <source>
        <dbReference type="Proteomes" id="UP000321393"/>
    </source>
</evidence>
<reference evidence="4 5" key="1">
    <citation type="submission" date="2019-08" db="EMBL/GenBank/DDBJ databases">
        <title>Draft genome sequences of two oriental melons (Cucumis melo L. var makuwa).</title>
        <authorList>
            <person name="Kwon S.-Y."/>
        </authorList>
    </citation>
    <scope>NUCLEOTIDE SEQUENCE [LARGE SCALE GENOMIC DNA]</scope>
    <source>
        <strain evidence="5">cv. Chang Bougi</strain>
        <strain evidence="4">cv. SW 3</strain>
        <tissue evidence="3">Leaf</tissue>
    </source>
</reference>
<dbReference type="STRING" id="1194695.A0A5D3CPM5"/>
<evidence type="ECO:0000313" key="2">
    <source>
        <dbReference type="EMBL" id="KAA0063243.1"/>
    </source>
</evidence>
<protein>
    <submittedName>
        <fullName evidence="3">LINE-1 retrotransposable element ORF2 protein</fullName>
    </submittedName>
</protein>
<name>A0A5D3CPM5_CUCMM</name>
<dbReference type="InterPro" id="IPR043502">
    <property type="entry name" value="DNA/RNA_pol_sf"/>
</dbReference>
<comment type="caution">
    <text evidence="3">The sequence shown here is derived from an EMBL/GenBank/DDBJ whole genome shotgun (WGS) entry which is preliminary data.</text>
</comment>
<feature type="domain" description="Reverse transcriptase" evidence="1">
    <location>
        <begin position="1"/>
        <end position="204"/>
    </location>
</feature>
<dbReference type="AlphaFoldDB" id="A0A5D3CPM5"/>
<dbReference type="Pfam" id="PF00078">
    <property type="entry name" value="RVT_1"/>
    <property type="match status" value="1"/>
</dbReference>
<proteinExistence type="predicted"/>
<dbReference type="SUPFAM" id="SSF56672">
    <property type="entry name" value="DNA/RNA polymerases"/>
    <property type="match status" value="1"/>
</dbReference>
<accession>A0A5D3CPM5</accession>
<dbReference type="OrthoDB" id="1932527at2759"/>
<dbReference type="InterPro" id="IPR000477">
    <property type="entry name" value="RT_dom"/>
</dbReference>
<sequence length="270" mass="31041">MTVANLMANQIIDYWKVRKTKGFVLKLDIEKVFDIINSDFIDFMLIKKNFLRKWRKWIKASIRSVQYSVLINGKPYGRIKPNRGIKQGDPISPFIFILAMDYLSNLLIFLQDQTTIKGVVINGQSLINHILFANNILIFIEDDNNSIRNLQMALSLFEKASRLNNHRKSSFTPISVPRERVNNFSNTWDIPCSIFPINYLGVLLGGKPQSKSFWGSISGKIHKKLDGWKYQHISKGEKLTLLKASLSSIPTYQLSVFKASVSVYKDIEKH</sequence>
<organism evidence="3 5">
    <name type="scientific">Cucumis melo var. makuwa</name>
    <name type="common">Oriental melon</name>
    <dbReference type="NCBI Taxonomy" id="1194695"/>
    <lineage>
        <taxon>Eukaryota</taxon>
        <taxon>Viridiplantae</taxon>
        <taxon>Streptophyta</taxon>
        <taxon>Embryophyta</taxon>
        <taxon>Tracheophyta</taxon>
        <taxon>Spermatophyta</taxon>
        <taxon>Magnoliopsida</taxon>
        <taxon>eudicotyledons</taxon>
        <taxon>Gunneridae</taxon>
        <taxon>Pentapetalae</taxon>
        <taxon>rosids</taxon>
        <taxon>fabids</taxon>
        <taxon>Cucurbitales</taxon>
        <taxon>Cucurbitaceae</taxon>
        <taxon>Benincaseae</taxon>
        <taxon>Cucumis</taxon>
    </lineage>
</organism>
<dbReference type="EMBL" id="SSTD01009930">
    <property type="protein sequence ID" value="TYK13485.1"/>
    <property type="molecule type" value="Genomic_DNA"/>
</dbReference>
<dbReference type="EMBL" id="SSTE01002875">
    <property type="protein sequence ID" value="KAA0063243.1"/>
    <property type="molecule type" value="Genomic_DNA"/>
</dbReference>
<evidence type="ECO:0000259" key="1">
    <source>
        <dbReference type="PROSITE" id="PS50878"/>
    </source>
</evidence>
<gene>
    <name evidence="3" type="ORF">E5676_scaffold556G00210</name>
    <name evidence="2" type="ORF">E6C27_scaffold205G00570</name>
</gene>
<dbReference type="Proteomes" id="UP000321947">
    <property type="component" value="Unassembled WGS sequence"/>
</dbReference>
<dbReference type="PANTHER" id="PTHR33116:SF78">
    <property type="entry name" value="OS12G0587133 PROTEIN"/>
    <property type="match status" value="1"/>
</dbReference>
<dbReference type="Proteomes" id="UP000321393">
    <property type="component" value="Unassembled WGS sequence"/>
</dbReference>